<accession>A0A8B6G0S6</accession>
<dbReference type="EMBL" id="UYJE01007684">
    <property type="protein sequence ID" value="VDI57041.1"/>
    <property type="molecule type" value="Genomic_DNA"/>
</dbReference>
<name>A0A8B6G0S6_MYTGA</name>
<proteinExistence type="predicted"/>
<evidence type="ECO:0000313" key="3">
    <source>
        <dbReference type="Proteomes" id="UP000596742"/>
    </source>
</evidence>
<evidence type="ECO:0000313" key="2">
    <source>
        <dbReference type="EMBL" id="VDI57041.1"/>
    </source>
</evidence>
<feature type="compositionally biased region" description="Polar residues" evidence="1">
    <location>
        <begin position="37"/>
        <end position="51"/>
    </location>
</feature>
<sequence length="95" mass="10825">MVKTRSTRDHSGEDTYDTEINTEYSEDFESSDECTEDTTVIQRPTTSQSAPMLNLRKKTRTARNLRLQSTTLREARPPSPTLHGVPESPDKIQKN</sequence>
<keyword evidence="3" id="KW-1185">Reference proteome</keyword>
<feature type="region of interest" description="Disordered" evidence="1">
    <location>
        <begin position="1"/>
        <end position="95"/>
    </location>
</feature>
<comment type="caution">
    <text evidence="2">The sequence shown here is derived from an EMBL/GenBank/DDBJ whole genome shotgun (WGS) entry which is preliminary data.</text>
</comment>
<feature type="compositionally biased region" description="Basic and acidic residues" evidence="1">
    <location>
        <begin position="1"/>
        <end position="13"/>
    </location>
</feature>
<evidence type="ECO:0000256" key="1">
    <source>
        <dbReference type="SAM" id="MobiDB-lite"/>
    </source>
</evidence>
<dbReference type="AlphaFoldDB" id="A0A8B6G0S6"/>
<dbReference type="Proteomes" id="UP000596742">
    <property type="component" value="Unassembled WGS sequence"/>
</dbReference>
<organism evidence="2 3">
    <name type="scientific">Mytilus galloprovincialis</name>
    <name type="common">Mediterranean mussel</name>
    <dbReference type="NCBI Taxonomy" id="29158"/>
    <lineage>
        <taxon>Eukaryota</taxon>
        <taxon>Metazoa</taxon>
        <taxon>Spiralia</taxon>
        <taxon>Lophotrochozoa</taxon>
        <taxon>Mollusca</taxon>
        <taxon>Bivalvia</taxon>
        <taxon>Autobranchia</taxon>
        <taxon>Pteriomorphia</taxon>
        <taxon>Mytilida</taxon>
        <taxon>Mytiloidea</taxon>
        <taxon>Mytilidae</taxon>
        <taxon>Mytilinae</taxon>
        <taxon>Mytilus</taxon>
    </lineage>
</organism>
<protein>
    <submittedName>
        <fullName evidence="2">Uncharacterized protein</fullName>
    </submittedName>
</protein>
<reference evidence="2" key="1">
    <citation type="submission" date="2018-11" db="EMBL/GenBank/DDBJ databases">
        <authorList>
            <person name="Alioto T."/>
            <person name="Alioto T."/>
        </authorList>
    </citation>
    <scope>NUCLEOTIDE SEQUENCE</scope>
</reference>
<feature type="compositionally biased region" description="Acidic residues" evidence="1">
    <location>
        <begin position="24"/>
        <end position="36"/>
    </location>
</feature>
<gene>
    <name evidence="2" type="ORF">MGAL_10B079717</name>
</gene>